<dbReference type="HOGENOM" id="CLU_1839596_0_0_1"/>
<keyword evidence="5" id="KW-1185">Reference proteome</keyword>
<dbReference type="Pfam" id="PF00130">
    <property type="entry name" value="C1_1"/>
    <property type="match status" value="1"/>
</dbReference>
<dbReference type="AlphaFoldDB" id="H2Z765"/>
<evidence type="ECO:0000259" key="3">
    <source>
        <dbReference type="PROSITE" id="PS50081"/>
    </source>
</evidence>
<organism evidence="4 5">
    <name type="scientific">Ciona savignyi</name>
    <name type="common">Pacific transparent sea squirt</name>
    <dbReference type="NCBI Taxonomy" id="51511"/>
    <lineage>
        <taxon>Eukaryota</taxon>
        <taxon>Metazoa</taxon>
        <taxon>Chordata</taxon>
        <taxon>Tunicata</taxon>
        <taxon>Ascidiacea</taxon>
        <taxon>Phlebobranchia</taxon>
        <taxon>Cionidae</taxon>
        <taxon>Ciona</taxon>
    </lineage>
</organism>
<dbReference type="PROSITE" id="PS50081">
    <property type="entry name" value="ZF_DAG_PE_2"/>
    <property type="match status" value="1"/>
</dbReference>
<dbReference type="STRING" id="51511.ENSCSAVP00000013427"/>
<evidence type="ECO:0000313" key="5">
    <source>
        <dbReference type="Proteomes" id="UP000007875"/>
    </source>
</evidence>
<dbReference type="CDD" id="cd20820">
    <property type="entry name" value="C1_RASSF1-like"/>
    <property type="match status" value="1"/>
</dbReference>
<feature type="domain" description="Phorbol-ester/DAG-type" evidence="3">
    <location>
        <begin position="24"/>
        <end position="75"/>
    </location>
</feature>
<reference evidence="5" key="1">
    <citation type="submission" date="2003-08" db="EMBL/GenBank/DDBJ databases">
        <authorList>
            <person name="Birren B."/>
            <person name="Nusbaum C."/>
            <person name="Abebe A."/>
            <person name="Abouelleil A."/>
            <person name="Adekoya E."/>
            <person name="Ait-zahra M."/>
            <person name="Allen N."/>
            <person name="Allen T."/>
            <person name="An P."/>
            <person name="Anderson M."/>
            <person name="Anderson S."/>
            <person name="Arachchi H."/>
            <person name="Armbruster J."/>
            <person name="Bachantsang P."/>
            <person name="Baldwin J."/>
            <person name="Barry A."/>
            <person name="Bayul T."/>
            <person name="Blitshsteyn B."/>
            <person name="Bloom T."/>
            <person name="Blye J."/>
            <person name="Boguslavskiy L."/>
            <person name="Borowsky M."/>
            <person name="Boukhgalter B."/>
            <person name="Brunache A."/>
            <person name="Butler J."/>
            <person name="Calixte N."/>
            <person name="Calvo S."/>
            <person name="Camarata J."/>
            <person name="Campo K."/>
            <person name="Chang J."/>
            <person name="Cheshatsang Y."/>
            <person name="Citroen M."/>
            <person name="Collymore A."/>
            <person name="Considine T."/>
            <person name="Cook A."/>
            <person name="Cooke P."/>
            <person name="Corum B."/>
            <person name="Cuomo C."/>
            <person name="David R."/>
            <person name="Dawoe T."/>
            <person name="Degray S."/>
            <person name="Dodge S."/>
            <person name="Dooley K."/>
            <person name="Dorje P."/>
            <person name="Dorjee K."/>
            <person name="Dorris L."/>
            <person name="Duffey N."/>
            <person name="Dupes A."/>
            <person name="Elkins T."/>
            <person name="Engels R."/>
            <person name="Erickson J."/>
            <person name="Farina A."/>
            <person name="Faro S."/>
            <person name="Ferreira P."/>
            <person name="Fischer H."/>
            <person name="Fitzgerald M."/>
            <person name="Foley K."/>
            <person name="Gage D."/>
            <person name="Galagan J."/>
            <person name="Gearin G."/>
            <person name="Gnerre S."/>
            <person name="Gnirke A."/>
            <person name="Goyette A."/>
            <person name="Graham J."/>
            <person name="Grandbois E."/>
            <person name="Gyaltsen K."/>
            <person name="Hafez N."/>
            <person name="Hagopian D."/>
            <person name="Hagos B."/>
            <person name="Hall J."/>
            <person name="Hatcher B."/>
            <person name="Heller A."/>
            <person name="Higgins H."/>
            <person name="Honan T."/>
            <person name="Horn A."/>
            <person name="Houde N."/>
            <person name="Hughes L."/>
            <person name="Hulme W."/>
            <person name="Husby E."/>
            <person name="Iliev I."/>
            <person name="Jaffe D."/>
            <person name="Jones C."/>
            <person name="Kamal M."/>
            <person name="Kamat A."/>
            <person name="Kamvysselis M."/>
            <person name="Karlsson E."/>
            <person name="Kells C."/>
            <person name="Kieu A."/>
            <person name="Kisner P."/>
            <person name="Kodira C."/>
            <person name="Kulbokas E."/>
            <person name="Labutti K."/>
            <person name="Lama D."/>
            <person name="Landers T."/>
            <person name="Leger J."/>
            <person name="Levine S."/>
            <person name="Lewis D."/>
            <person name="Lewis T."/>
            <person name="Lindblad-toh K."/>
            <person name="Liu X."/>
            <person name="Lokyitsang T."/>
            <person name="Lokyitsang Y."/>
            <person name="Lucien O."/>
            <person name="Lui A."/>
            <person name="Ma L.J."/>
            <person name="Mabbitt R."/>
            <person name="Macdonald J."/>
            <person name="Maclean C."/>
            <person name="Major J."/>
            <person name="Manning J."/>
            <person name="Marabella R."/>
            <person name="Maru K."/>
            <person name="Matthews C."/>
            <person name="Mauceli E."/>
            <person name="Mccarthy M."/>
            <person name="Mcdonough S."/>
            <person name="Mcghee T."/>
            <person name="Meldrim J."/>
            <person name="Meneus L."/>
            <person name="Mesirov J."/>
            <person name="Mihalev A."/>
            <person name="Mihova T."/>
            <person name="Mikkelsen T."/>
            <person name="Mlenga V."/>
            <person name="Moru K."/>
            <person name="Mozes J."/>
            <person name="Mulrain L."/>
            <person name="Munson G."/>
            <person name="Naylor J."/>
            <person name="Newes C."/>
            <person name="Nguyen C."/>
            <person name="Nguyen N."/>
            <person name="Nguyen T."/>
            <person name="Nicol R."/>
            <person name="Nielsen C."/>
            <person name="Nizzari M."/>
            <person name="Norbu C."/>
            <person name="Norbu N."/>
            <person name="O'donnell P."/>
            <person name="Okoawo O."/>
            <person name="O'leary S."/>
            <person name="Omotosho B."/>
            <person name="O'neill K."/>
            <person name="Osman S."/>
            <person name="Parker S."/>
            <person name="Perrin D."/>
            <person name="Phunkhang P."/>
            <person name="Piqani B."/>
            <person name="Purcell S."/>
            <person name="Rachupka T."/>
            <person name="Ramasamy U."/>
            <person name="Rameau R."/>
            <person name="Ray V."/>
            <person name="Raymond C."/>
            <person name="Retta R."/>
            <person name="Richardson S."/>
            <person name="Rise C."/>
            <person name="Rodriguez J."/>
            <person name="Rogers J."/>
            <person name="Rogov P."/>
            <person name="Rutman M."/>
            <person name="Schupbach R."/>
            <person name="Seaman C."/>
            <person name="Settipalli S."/>
            <person name="Sharpe T."/>
            <person name="Sheridan J."/>
            <person name="Sherpa N."/>
            <person name="Shi J."/>
            <person name="Smirnov S."/>
            <person name="Smith C."/>
            <person name="Sougnez C."/>
            <person name="Spencer B."/>
            <person name="Stalker J."/>
            <person name="Stange-thomann N."/>
            <person name="Stavropoulos S."/>
            <person name="Stetson K."/>
            <person name="Stone C."/>
            <person name="Stone S."/>
            <person name="Stubbs M."/>
            <person name="Talamas J."/>
            <person name="Tchuinga P."/>
            <person name="Tenzing P."/>
            <person name="Tesfaye S."/>
            <person name="Theodore J."/>
            <person name="Thoulutsang Y."/>
            <person name="Topham K."/>
            <person name="Towey S."/>
            <person name="Tsamla T."/>
            <person name="Tsomo N."/>
            <person name="Vallee D."/>
            <person name="Vassiliev H."/>
            <person name="Venkataraman V."/>
            <person name="Vinson J."/>
            <person name="Vo A."/>
            <person name="Wade C."/>
            <person name="Wang S."/>
            <person name="Wangchuk T."/>
            <person name="Wangdi T."/>
            <person name="Whittaker C."/>
            <person name="Wilkinson J."/>
            <person name="Wu Y."/>
            <person name="Wyman D."/>
            <person name="Yadav S."/>
            <person name="Yang S."/>
            <person name="Yang X."/>
            <person name="Yeager S."/>
            <person name="Yee E."/>
            <person name="Young G."/>
            <person name="Zainoun J."/>
            <person name="Zembeck L."/>
            <person name="Zimmer A."/>
            <person name="Zody M."/>
            <person name="Lander E."/>
        </authorList>
    </citation>
    <scope>NUCLEOTIDE SEQUENCE [LARGE SCALE GENOMIC DNA]</scope>
</reference>
<dbReference type="InterPro" id="IPR002219">
    <property type="entry name" value="PKC_DAG/PE"/>
</dbReference>
<name>H2Z765_CIOSA</name>
<dbReference type="PROSITE" id="PS00479">
    <property type="entry name" value="ZF_DAG_PE_1"/>
    <property type="match status" value="1"/>
</dbReference>
<dbReference type="SUPFAM" id="SSF57889">
    <property type="entry name" value="Cysteine-rich domain"/>
    <property type="match status" value="1"/>
</dbReference>
<protein>
    <recommendedName>
        <fullName evidence="3">Phorbol-ester/DAG-type domain-containing protein</fullName>
    </recommendedName>
</protein>
<dbReference type="Gene3D" id="3.30.60.20">
    <property type="match status" value="1"/>
</dbReference>
<dbReference type="GO" id="GO:0046872">
    <property type="term" value="F:metal ion binding"/>
    <property type="evidence" value="ECO:0007669"/>
    <property type="project" value="UniProtKB-KW"/>
</dbReference>
<keyword evidence="2" id="KW-0862">Zinc</keyword>
<proteinExistence type="predicted"/>
<dbReference type="InParanoid" id="H2Z765"/>
<evidence type="ECO:0000313" key="4">
    <source>
        <dbReference type="Ensembl" id="ENSCSAVP00000013427.1"/>
    </source>
</evidence>
<sequence>MEDTKSQRSLSVSEHAKGDAVKLGHNFEPYELKDWVNWCDACGSVILSLFGKCVHCTKCRMVCHGKCSLTVSLTCEADQPHLALPEVNLLTRYKTIVQETKDESTLKEYNTIHRVLSVEEIQEKIENFNQTVKGSQQMTL</sequence>
<dbReference type="InterPro" id="IPR046349">
    <property type="entry name" value="C1-like_sf"/>
</dbReference>
<dbReference type="SMART" id="SM00109">
    <property type="entry name" value="C1"/>
    <property type="match status" value="1"/>
</dbReference>
<keyword evidence="1" id="KW-0479">Metal-binding</keyword>
<evidence type="ECO:0000256" key="2">
    <source>
        <dbReference type="ARBA" id="ARBA00022833"/>
    </source>
</evidence>
<reference evidence="4" key="3">
    <citation type="submission" date="2025-09" db="UniProtKB">
        <authorList>
            <consortium name="Ensembl"/>
        </authorList>
    </citation>
    <scope>IDENTIFICATION</scope>
</reference>
<dbReference type="Proteomes" id="UP000007875">
    <property type="component" value="Unassembled WGS sequence"/>
</dbReference>
<evidence type="ECO:0000256" key="1">
    <source>
        <dbReference type="ARBA" id="ARBA00022723"/>
    </source>
</evidence>
<reference evidence="4" key="2">
    <citation type="submission" date="2025-08" db="UniProtKB">
        <authorList>
            <consortium name="Ensembl"/>
        </authorList>
    </citation>
    <scope>IDENTIFICATION</scope>
</reference>
<dbReference type="Ensembl" id="ENSCSAVT00000013580.1">
    <property type="protein sequence ID" value="ENSCSAVP00000013427.1"/>
    <property type="gene ID" value="ENSCSAVG00000007874.1"/>
</dbReference>
<accession>H2Z765</accession>